<comment type="cofactor">
    <cofactor evidence="1 6 7">
        <name>pyridoxal 5'-phosphate</name>
        <dbReference type="ChEBI" id="CHEBI:597326"/>
    </cofactor>
</comment>
<gene>
    <name evidence="8" type="ORF">DDZ18_05815</name>
</gene>
<dbReference type="RefSeq" id="WP_109252440.1">
    <property type="nucleotide sequence ID" value="NZ_QEXV01000003.1"/>
</dbReference>
<sequence>MSDDDPLLSLSPEEMRRRGYAAVDRIVDHLAELEDRSPWREFGGNFPALTPPPAEGREFDAVAAELDAAVFDNITHVDHPRFFSFVPGPGNFMGALGDLYASGFNIFAGTWMASAGYARLERELIAWIAGAFGFPDGAGGLFTSGGSAANLTALAAARHVRLAGDMASAVIYASDQTHSAVERALRILGFRPEQYRKLESDGGFRLDPAALERAVHEDRRAGLTPFCVVANSGTTNTGAVDPLPALADLCDAEGLWLHVDGAYGACAAFCARGADALTGLGRADSIAFDPHKWLFQPFEIGGVLVRDPAHLRDAFDVRPEYLRDTATMSGEINFCEFGPQLTRSARGLKLWLAVQCFGTEEIARAIDRGFEMAEFAGDRLAGLPDWEVVTPAGMGVITFRAAPEGWDGAACDALNDAIARRQRAERAPDAVVTTQLRGRVVLRLCPINPRLTRDDIAGAIARLDELKKRARDDMSP</sequence>
<dbReference type="EMBL" id="QEXV01000003">
    <property type="protein sequence ID" value="PWE17209.1"/>
    <property type="molecule type" value="Genomic_DNA"/>
</dbReference>
<organism evidence="8 9">
    <name type="scientific">Marinicauda salina</name>
    <dbReference type="NCBI Taxonomy" id="2135793"/>
    <lineage>
        <taxon>Bacteria</taxon>
        <taxon>Pseudomonadati</taxon>
        <taxon>Pseudomonadota</taxon>
        <taxon>Alphaproteobacteria</taxon>
        <taxon>Maricaulales</taxon>
        <taxon>Maricaulaceae</taxon>
        <taxon>Marinicauda</taxon>
    </lineage>
</organism>
<dbReference type="Pfam" id="PF00282">
    <property type="entry name" value="Pyridoxal_deC"/>
    <property type="match status" value="1"/>
</dbReference>
<evidence type="ECO:0000256" key="7">
    <source>
        <dbReference type="RuleBase" id="RU000382"/>
    </source>
</evidence>
<dbReference type="InterPro" id="IPR015424">
    <property type="entry name" value="PyrdxlP-dep_Trfase"/>
</dbReference>
<evidence type="ECO:0000256" key="3">
    <source>
        <dbReference type="ARBA" id="ARBA00022793"/>
    </source>
</evidence>
<keyword evidence="5 7" id="KW-0456">Lyase</keyword>
<protein>
    <submittedName>
        <fullName evidence="8">Decarboxylase</fullName>
    </submittedName>
</protein>
<dbReference type="InterPro" id="IPR015422">
    <property type="entry name" value="PyrdxlP-dep_Trfase_small"/>
</dbReference>
<dbReference type="GO" id="GO:0019752">
    <property type="term" value="P:carboxylic acid metabolic process"/>
    <property type="evidence" value="ECO:0007669"/>
    <property type="project" value="InterPro"/>
</dbReference>
<dbReference type="InterPro" id="IPR002129">
    <property type="entry name" value="PyrdxlP-dep_de-COase"/>
</dbReference>
<dbReference type="PANTHER" id="PTHR11999:SF70">
    <property type="entry name" value="MIP05841P"/>
    <property type="match status" value="1"/>
</dbReference>
<evidence type="ECO:0000256" key="4">
    <source>
        <dbReference type="ARBA" id="ARBA00022898"/>
    </source>
</evidence>
<feature type="modified residue" description="N6-(pyridoxal phosphate)lysine" evidence="6">
    <location>
        <position position="292"/>
    </location>
</feature>
<evidence type="ECO:0000256" key="2">
    <source>
        <dbReference type="ARBA" id="ARBA00009533"/>
    </source>
</evidence>
<keyword evidence="3" id="KW-0210">Decarboxylase</keyword>
<name>A0A2U2BT56_9PROT</name>
<keyword evidence="9" id="KW-1185">Reference proteome</keyword>
<reference evidence="9" key="1">
    <citation type="submission" date="2018-05" db="EMBL/GenBank/DDBJ databases">
        <authorList>
            <person name="Liu B.-T."/>
        </authorList>
    </citation>
    <scope>NUCLEOTIDE SEQUENCE [LARGE SCALE GENOMIC DNA]</scope>
    <source>
        <strain evidence="9">WD6-1</strain>
    </source>
</reference>
<evidence type="ECO:0000256" key="6">
    <source>
        <dbReference type="PIRSR" id="PIRSR602129-50"/>
    </source>
</evidence>
<evidence type="ECO:0000256" key="5">
    <source>
        <dbReference type="ARBA" id="ARBA00023239"/>
    </source>
</evidence>
<dbReference type="PRINTS" id="PR00800">
    <property type="entry name" value="YHDCRBOXLASE"/>
</dbReference>
<dbReference type="InterPro" id="IPR015421">
    <property type="entry name" value="PyrdxlP-dep_Trfase_major"/>
</dbReference>
<accession>A0A2U2BT56</accession>
<evidence type="ECO:0000256" key="1">
    <source>
        <dbReference type="ARBA" id="ARBA00001933"/>
    </source>
</evidence>
<dbReference type="Proteomes" id="UP000245168">
    <property type="component" value="Unassembled WGS sequence"/>
</dbReference>
<dbReference type="GO" id="GO:0016831">
    <property type="term" value="F:carboxy-lyase activity"/>
    <property type="evidence" value="ECO:0007669"/>
    <property type="project" value="UniProtKB-KW"/>
</dbReference>
<evidence type="ECO:0000313" key="9">
    <source>
        <dbReference type="Proteomes" id="UP000245168"/>
    </source>
</evidence>
<evidence type="ECO:0000313" key="8">
    <source>
        <dbReference type="EMBL" id="PWE17209.1"/>
    </source>
</evidence>
<proteinExistence type="inferred from homology"/>
<comment type="caution">
    <text evidence="8">The sequence shown here is derived from an EMBL/GenBank/DDBJ whole genome shotgun (WGS) entry which is preliminary data.</text>
</comment>
<dbReference type="GO" id="GO:0006520">
    <property type="term" value="P:amino acid metabolic process"/>
    <property type="evidence" value="ECO:0007669"/>
    <property type="project" value="InterPro"/>
</dbReference>
<dbReference type="OrthoDB" id="9803665at2"/>
<dbReference type="InterPro" id="IPR010977">
    <property type="entry name" value="Aromatic_deC"/>
</dbReference>
<dbReference type="SUPFAM" id="SSF53383">
    <property type="entry name" value="PLP-dependent transferases"/>
    <property type="match status" value="1"/>
</dbReference>
<dbReference type="PANTHER" id="PTHR11999">
    <property type="entry name" value="GROUP II PYRIDOXAL-5-PHOSPHATE DECARBOXYLASE"/>
    <property type="match status" value="1"/>
</dbReference>
<keyword evidence="4 6" id="KW-0663">Pyridoxal phosphate</keyword>
<dbReference type="GO" id="GO:0030170">
    <property type="term" value="F:pyridoxal phosphate binding"/>
    <property type="evidence" value="ECO:0007669"/>
    <property type="project" value="InterPro"/>
</dbReference>
<dbReference type="Gene3D" id="3.40.640.10">
    <property type="entry name" value="Type I PLP-dependent aspartate aminotransferase-like (Major domain)"/>
    <property type="match status" value="1"/>
</dbReference>
<dbReference type="Gene3D" id="1.20.1340.10">
    <property type="entry name" value="dopa decarboxylase, N-terminal domain"/>
    <property type="match status" value="1"/>
</dbReference>
<dbReference type="Gene3D" id="3.90.1150.10">
    <property type="entry name" value="Aspartate Aminotransferase, domain 1"/>
    <property type="match status" value="1"/>
</dbReference>
<dbReference type="AlphaFoldDB" id="A0A2U2BT56"/>
<comment type="similarity">
    <text evidence="2 7">Belongs to the group II decarboxylase family.</text>
</comment>